<accession>A0ABP5KFH0</accession>
<name>A0ABP5KFH0_9ACTN</name>
<organism evidence="1 2">
    <name type="scientific">Streptomyces synnematoformans</name>
    <dbReference type="NCBI Taxonomy" id="415721"/>
    <lineage>
        <taxon>Bacteria</taxon>
        <taxon>Bacillati</taxon>
        <taxon>Actinomycetota</taxon>
        <taxon>Actinomycetes</taxon>
        <taxon>Kitasatosporales</taxon>
        <taxon>Streptomycetaceae</taxon>
        <taxon>Streptomyces</taxon>
    </lineage>
</organism>
<reference evidence="2" key="1">
    <citation type="journal article" date="2019" name="Int. J. Syst. Evol. Microbiol.">
        <title>The Global Catalogue of Microorganisms (GCM) 10K type strain sequencing project: providing services to taxonomists for standard genome sequencing and annotation.</title>
        <authorList>
            <consortium name="The Broad Institute Genomics Platform"/>
            <consortium name="The Broad Institute Genome Sequencing Center for Infectious Disease"/>
            <person name="Wu L."/>
            <person name="Ma J."/>
        </authorList>
    </citation>
    <scope>NUCLEOTIDE SEQUENCE [LARGE SCALE GENOMIC DNA]</scope>
    <source>
        <strain evidence="2">JCM 15481</strain>
    </source>
</reference>
<keyword evidence="2" id="KW-1185">Reference proteome</keyword>
<dbReference type="InterPro" id="IPR027417">
    <property type="entry name" value="P-loop_NTPase"/>
</dbReference>
<sequence>MQGERLTAPTPPGTRLLHIGPHKTGTTALQGACHRARGTLRKHGVVYSKAGRQAKDPAIAVAKADPTPAEREPWEAFCKEAAESGEQRFFASSEFFATASAEAAQAAVKELAGDGGSVHVVVTLRPLRKIMPSHWQQYVKHGLCDSYETWLDGMLRKPPYREPTPDFWHLQRHDELVERWAAAAGPENTTAVVVDESEPLWQFRVFEQLLDLPEGLLEPEERHGNSSLTQSEAELLLQLNRKLRDRNWSRYRQGKVIREGVVPRLQSYEPAPGEPRITTPEWAEEAVAEVAERVVAGVEASGVRVVGDLAALARRPSSPAEPAAPREIPTEAATEAVLGGILASAALAAKATPPPAPAPAVPEAHAALADRPVRNVPAKDLVREVARRAVRKIRR</sequence>
<gene>
    <name evidence="1" type="ORF">GCM10009802_40050</name>
</gene>
<evidence type="ECO:0008006" key="3">
    <source>
        <dbReference type="Google" id="ProtNLM"/>
    </source>
</evidence>
<dbReference type="EMBL" id="BAAAPF010000140">
    <property type="protein sequence ID" value="GAA2131791.1"/>
    <property type="molecule type" value="Genomic_DNA"/>
</dbReference>
<comment type="caution">
    <text evidence="1">The sequence shown here is derived from an EMBL/GenBank/DDBJ whole genome shotgun (WGS) entry which is preliminary data.</text>
</comment>
<evidence type="ECO:0000313" key="2">
    <source>
        <dbReference type="Proteomes" id="UP001500443"/>
    </source>
</evidence>
<protein>
    <recommendedName>
        <fullName evidence="3">Sulfotransferase family protein</fullName>
    </recommendedName>
</protein>
<proteinExistence type="predicted"/>
<dbReference type="SUPFAM" id="SSF52540">
    <property type="entry name" value="P-loop containing nucleoside triphosphate hydrolases"/>
    <property type="match status" value="1"/>
</dbReference>
<evidence type="ECO:0000313" key="1">
    <source>
        <dbReference type="EMBL" id="GAA2131791.1"/>
    </source>
</evidence>
<dbReference type="Proteomes" id="UP001500443">
    <property type="component" value="Unassembled WGS sequence"/>
</dbReference>
<dbReference type="RefSeq" id="WP_344291385.1">
    <property type="nucleotide sequence ID" value="NZ_BAAAPF010000140.1"/>
</dbReference>